<feature type="transmembrane region" description="Helical" evidence="10">
    <location>
        <begin position="271"/>
        <end position="292"/>
    </location>
</feature>
<feature type="transmembrane region" description="Helical" evidence="10">
    <location>
        <begin position="100"/>
        <end position="120"/>
    </location>
</feature>
<protein>
    <submittedName>
        <fullName evidence="11">Branched-chain amino acid ABC transporter permease LivH</fullName>
    </submittedName>
</protein>
<keyword evidence="2" id="KW-0813">Transport</keyword>
<organism evidence="11 12">
    <name type="scientific">Oryzicola mucosus</name>
    <dbReference type="NCBI Taxonomy" id="2767425"/>
    <lineage>
        <taxon>Bacteria</taxon>
        <taxon>Pseudomonadati</taxon>
        <taxon>Pseudomonadota</taxon>
        <taxon>Alphaproteobacteria</taxon>
        <taxon>Hyphomicrobiales</taxon>
        <taxon>Phyllobacteriaceae</taxon>
        <taxon>Oryzicola</taxon>
    </lineage>
</organism>
<dbReference type="GO" id="GO:0015192">
    <property type="term" value="F:L-phenylalanine transmembrane transporter activity"/>
    <property type="evidence" value="ECO:0007669"/>
    <property type="project" value="TreeGrafter"/>
</dbReference>
<dbReference type="GO" id="GO:0015808">
    <property type="term" value="P:L-alanine transport"/>
    <property type="evidence" value="ECO:0007669"/>
    <property type="project" value="TreeGrafter"/>
</dbReference>
<dbReference type="GO" id="GO:0015188">
    <property type="term" value="F:L-isoleucine transmembrane transporter activity"/>
    <property type="evidence" value="ECO:0007669"/>
    <property type="project" value="TreeGrafter"/>
</dbReference>
<keyword evidence="4" id="KW-0997">Cell inner membrane</keyword>
<dbReference type="EMBL" id="JACVVX010000001">
    <property type="protein sequence ID" value="MBD0414178.1"/>
    <property type="molecule type" value="Genomic_DNA"/>
</dbReference>
<dbReference type="RefSeq" id="WP_188163551.1">
    <property type="nucleotide sequence ID" value="NZ_JACVVX010000001.1"/>
</dbReference>
<feature type="transmembrane region" description="Helical" evidence="10">
    <location>
        <begin position="68"/>
        <end position="88"/>
    </location>
</feature>
<feature type="transmembrane region" description="Helical" evidence="10">
    <location>
        <begin position="234"/>
        <end position="259"/>
    </location>
</feature>
<evidence type="ECO:0000256" key="10">
    <source>
        <dbReference type="SAM" id="Phobius"/>
    </source>
</evidence>
<keyword evidence="5 10" id="KW-0812">Transmembrane</keyword>
<gene>
    <name evidence="11" type="ORF">ICI42_05880</name>
</gene>
<evidence type="ECO:0000256" key="6">
    <source>
        <dbReference type="ARBA" id="ARBA00022970"/>
    </source>
</evidence>
<evidence type="ECO:0000313" key="11">
    <source>
        <dbReference type="EMBL" id="MBD0414178.1"/>
    </source>
</evidence>
<dbReference type="InterPro" id="IPR001851">
    <property type="entry name" value="ABC_transp_permease"/>
</dbReference>
<dbReference type="GO" id="GO:0005304">
    <property type="term" value="F:L-valine transmembrane transporter activity"/>
    <property type="evidence" value="ECO:0007669"/>
    <property type="project" value="TreeGrafter"/>
</dbReference>
<evidence type="ECO:0000256" key="2">
    <source>
        <dbReference type="ARBA" id="ARBA00022448"/>
    </source>
</evidence>
<dbReference type="Pfam" id="PF02653">
    <property type="entry name" value="BPD_transp_2"/>
    <property type="match status" value="1"/>
</dbReference>
<comment type="subcellular location">
    <subcellularLocation>
        <location evidence="1">Cell membrane</location>
        <topology evidence="1">Multi-pass membrane protein</topology>
    </subcellularLocation>
</comment>
<evidence type="ECO:0000256" key="5">
    <source>
        <dbReference type="ARBA" id="ARBA00022692"/>
    </source>
</evidence>
<evidence type="ECO:0000256" key="3">
    <source>
        <dbReference type="ARBA" id="ARBA00022475"/>
    </source>
</evidence>
<comment type="similarity">
    <text evidence="9">Belongs to the binding-protein-dependent transport system permease family. LivHM subfamily.</text>
</comment>
<dbReference type="CDD" id="cd06582">
    <property type="entry name" value="TM_PBP1_LivH_like"/>
    <property type="match status" value="1"/>
</dbReference>
<evidence type="ECO:0000256" key="9">
    <source>
        <dbReference type="ARBA" id="ARBA00037998"/>
    </source>
</evidence>
<reference evidence="11" key="1">
    <citation type="submission" date="2020-09" db="EMBL/GenBank/DDBJ databases">
        <title>Genome seq and assembly of Tianweitania sp.</title>
        <authorList>
            <person name="Chhetri G."/>
        </authorList>
    </citation>
    <scope>NUCLEOTIDE SEQUENCE</scope>
    <source>
        <strain evidence="11">Rool2</strain>
    </source>
</reference>
<comment type="caution">
    <text evidence="11">The sequence shown here is derived from an EMBL/GenBank/DDBJ whole genome shotgun (WGS) entry which is preliminary data.</text>
</comment>
<evidence type="ECO:0000256" key="4">
    <source>
        <dbReference type="ARBA" id="ARBA00022519"/>
    </source>
</evidence>
<dbReference type="PANTHER" id="PTHR11795">
    <property type="entry name" value="BRANCHED-CHAIN AMINO ACID TRANSPORT SYSTEM PERMEASE PROTEIN LIVH"/>
    <property type="match status" value="1"/>
</dbReference>
<name>A0A8J6U1A3_9HYPH</name>
<feature type="transmembrane region" description="Helical" evidence="10">
    <location>
        <begin position="199"/>
        <end position="222"/>
    </location>
</feature>
<evidence type="ECO:0000313" key="12">
    <source>
        <dbReference type="Proteomes" id="UP000643405"/>
    </source>
</evidence>
<accession>A0A8J6U1A3</accession>
<dbReference type="PANTHER" id="PTHR11795:SF371">
    <property type="entry name" value="HIGH-AFFINITY BRANCHED-CHAIN AMINO ACID TRANSPORT SYSTEM PERMEASE PROTEIN LIVH"/>
    <property type="match status" value="1"/>
</dbReference>
<evidence type="ECO:0000256" key="7">
    <source>
        <dbReference type="ARBA" id="ARBA00022989"/>
    </source>
</evidence>
<keyword evidence="8 10" id="KW-0472">Membrane</keyword>
<dbReference type="AlphaFoldDB" id="A0A8J6U1A3"/>
<dbReference type="GO" id="GO:0015190">
    <property type="term" value="F:L-leucine transmembrane transporter activity"/>
    <property type="evidence" value="ECO:0007669"/>
    <property type="project" value="TreeGrafter"/>
</dbReference>
<feature type="transmembrane region" description="Helical" evidence="10">
    <location>
        <begin position="12"/>
        <end position="35"/>
    </location>
</feature>
<sequence>MQYFIQQLINGLTLGSIYGLIAIGYTMVYGIIGMINFAHGDIFMIGAFIALIVFLALTSLFYSVPVVIALLIMMIVAMLMTSLYNWTIEKVAYRPLRGSFRLAPLITAIGMSIALSNFVQVTQGPRNKPIPQMVSRVYEIGGISISLKQIIIVVVTAVLLTLFWYLVNKTSLGRAQRACEQDRKMAALLGIDVDRTISITFIMGASLAAVAGTLFLMYYGVVSFSDGFVPGVKAFTAAVLGGIGSLPGAVLGGLLIGFIESMWSAYFSIDYKDVAAFSILAIVLIFLPSGILGRPEVEKV</sequence>
<dbReference type="Proteomes" id="UP000643405">
    <property type="component" value="Unassembled WGS sequence"/>
</dbReference>
<dbReference type="GO" id="GO:0042941">
    <property type="term" value="P:D-alanine transmembrane transport"/>
    <property type="evidence" value="ECO:0007669"/>
    <property type="project" value="TreeGrafter"/>
</dbReference>
<dbReference type="GO" id="GO:1903806">
    <property type="term" value="P:L-isoleucine import across plasma membrane"/>
    <property type="evidence" value="ECO:0007669"/>
    <property type="project" value="TreeGrafter"/>
</dbReference>
<feature type="transmembrane region" description="Helical" evidence="10">
    <location>
        <begin position="42"/>
        <end position="62"/>
    </location>
</feature>
<keyword evidence="6" id="KW-0029">Amino-acid transport</keyword>
<dbReference type="InterPro" id="IPR052157">
    <property type="entry name" value="BCAA_transport_permease"/>
</dbReference>
<keyword evidence="12" id="KW-1185">Reference proteome</keyword>
<keyword evidence="3" id="KW-1003">Cell membrane</keyword>
<keyword evidence="7 10" id="KW-1133">Transmembrane helix</keyword>
<feature type="transmembrane region" description="Helical" evidence="10">
    <location>
        <begin position="140"/>
        <end position="167"/>
    </location>
</feature>
<proteinExistence type="inferred from homology"/>
<evidence type="ECO:0000256" key="8">
    <source>
        <dbReference type="ARBA" id="ARBA00023136"/>
    </source>
</evidence>
<dbReference type="GO" id="GO:0005886">
    <property type="term" value="C:plasma membrane"/>
    <property type="evidence" value="ECO:0007669"/>
    <property type="project" value="UniProtKB-SubCell"/>
</dbReference>
<evidence type="ECO:0000256" key="1">
    <source>
        <dbReference type="ARBA" id="ARBA00004651"/>
    </source>
</evidence>